<protein>
    <submittedName>
        <fullName evidence="1">Branched-chain amino acid aminotransferase</fullName>
    </submittedName>
</protein>
<keyword evidence="1" id="KW-0808">Transferase</keyword>
<dbReference type="RefSeq" id="WP_151536670.1">
    <property type="nucleotide sequence ID" value="NZ_WBOS01000015.1"/>
</dbReference>
<dbReference type="EMBL" id="WBOS01000015">
    <property type="protein sequence ID" value="KAB2330181.1"/>
    <property type="molecule type" value="Genomic_DNA"/>
</dbReference>
<keyword evidence="2" id="KW-1185">Reference proteome</keyword>
<evidence type="ECO:0000313" key="1">
    <source>
        <dbReference type="EMBL" id="KAB2330181.1"/>
    </source>
</evidence>
<proteinExistence type="predicted"/>
<keyword evidence="1" id="KW-0032">Aminotransferase</keyword>
<reference evidence="1 2" key="1">
    <citation type="journal article" date="2016" name="Antonie Van Leeuwenhoek">
        <title>Bacillus depressus sp. nov., isolated from soil of a sunflower field.</title>
        <authorList>
            <person name="Wei X."/>
            <person name="Xin D."/>
            <person name="Xin Y."/>
            <person name="Zhang H."/>
            <person name="Wang T."/>
            <person name="Zhang J."/>
        </authorList>
    </citation>
    <scope>NUCLEOTIDE SEQUENCE [LARGE SCALE GENOMIC DNA]</scope>
    <source>
        <strain evidence="1 2">BZ1</strain>
    </source>
</reference>
<comment type="caution">
    <text evidence="1">The sequence shown here is derived from an EMBL/GenBank/DDBJ whole genome shotgun (WGS) entry which is preliminary data.</text>
</comment>
<gene>
    <name evidence="1" type="ORF">F7731_20575</name>
</gene>
<dbReference type="GO" id="GO:0008483">
    <property type="term" value="F:transaminase activity"/>
    <property type="evidence" value="ECO:0007669"/>
    <property type="project" value="UniProtKB-KW"/>
</dbReference>
<organism evidence="1 2">
    <name type="scientific">Cytobacillus depressus</name>
    <dbReference type="NCBI Taxonomy" id="1602942"/>
    <lineage>
        <taxon>Bacteria</taxon>
        <taxon>Bacillati</taxon>
        <taxon>Bacillota</taxon>
        <taxon>Bacilli</taxon>
        <taxon>Bacillales</taxon>
        <taxon>Bacillaceae</taxon>
        <taxon>Cytobacillus</taxon>
    </lineage>
</organism>
<name>A0A6L3V292_9BACI</name>
<dbReference type="AlphaFoldDB" id="A0A6L3V292"/>
<dbReference type="Proteomes" id="UP000481030">
    <property type="component" value="Unassembled WGS sequence"/>
</dbReference>
<sequence length="192" mass="22093">MLSKNLQAFISKKKPNVELLKEEIDFAKKVQIIDDMVIEKNDSSLFSGAYVERSHKETEELIAEEAENFLDQPVSYLKNHISEFLYIESERFSVVGADSICLEIDDVFGTYEAMLGLKLQKKHEKSIKDYLKSTLNEEGKFSLLFSQTDGLWDFNFALNGVKGFTEEMTIGEACKLIYLYLFKLVETVEENK</sequence>
<accession>A0A6L3V292</accession>
<evidence type="ECO:0000313" key="2">
    <source>
        <dbReference type="Proteomes" id="UP000481030"/>
    </source>
</evidence>
<dbReference type="OrthoDB" id="2436979at2"/>